<accession>A0ABZ2Y6P3</accession>
<feature type="domain" description="LUD" evidence="1">
    <location>
        <begin position="14"/>
        <end position="205"/>
    </location>
</feature>
<dbReference type="RefSeq" id="WP_341877957.1">
    <property type="nucleotide sequence ID" value="NZ_CP121687.1"/>
</dbReference>
<reference evidence="2 3" key="1">
    <citation type="submission" date="2023-03" db="EMBL/GenBank/DDBJ databases">
        <title>Novel Species.</title>
        <authorList>
            <person name="Ma S."/>
        </authorList>
    </citation>
    <scope>NUCLEOTIDE SEQUENCE [LARGE SCALE GENOMIC DNA]</scope>
    <source>
        <strain evidence="2 3">LIND6LT2</strain>
    </source>
</reference>
<evidence type="ECO:0000313" key="2">
    <source>
        <dbReference type="EMBL" id="WZL70994.1"/>
    </source>
</evidence>
<dbReference type="InterPro" id="IPR003741">
    <property type="entry name" value="LUD_dom"/>
</dbReference>
<dbReference type="PANTHER" id="PTHR36179:SF2">
    <property type="entry name" value="LUD DOMAIN-CONTAINING PROTEIN"/>
    <property type="match status" value="1"/>
</dbReference>
<dbReference type="EMBL" id="CP121687">
    <property type="protein sequence ID" value="WZL70994.1"/>
    <property type="molecule type" value="Genomic_DNA"/>
</dbReference>
<sequence length="211" mass="23387">MTPKKDYYRINAHKIIAAFEKRNMEGYYCETKEEAVKKALELMEKGSTISWGGSMTLEEMGLLDALRKEDYTLLDRSTAKNNDETTEIYHKAFAADYYLMSSNAITMDGKLINIDGTGNRVAALIYGPKNVIVIAGMNKVASDEDSAIKRARDIAAPINAIRLSKKTSCTSVGSCKDCLSPDSICCNIVVTRMSKFPKRIKVILVGEDLGY</sequence>
<dbReference type="PIRSF" id="PIRSF020269">
    <property type="entry name" value="DUF1121"/>
    <property type="match status" value="1"/>
</dbReference>
<keyword evidence="3" id="KW-1185">Reference proteome</keyword>
<dbReference type="InterPro" id="IPR009501">
    <property type="entry name" value="UCP020269"/>
</dbReference>
<dbReference type="Pfam" id="PF02589">
    <property type="entry name" value="LUD_dom"/>
    <property type="match status" value="1"/>
</dbReference>
<organism evidence="2 3">
    <name type="scientific">Defluviitalea saccharophila</name>
    <dbReference type="NCBI Taxonomy" id="879970"/>
    <lineage>
        <taxon>Bacteria</taxon>
        <taxon>Bacillati</taxon>
        <taxon>Bacillota</taxon>
        <taxon>Clostridia</taxon>
        <taxon>Lachnospirales</taxon>
        <taxon>Defluviitaleaceae</taxon>
        <taxon>Defluviitalea</taxon>
    </lineage>
</organism>
<name>A0ABZ2Y6P3_9FIRM</name>
<proteinExistence type="predicted"/>
<protein>
    <submittedName>
        <fullName evidence="2">Lactate utilization protein</fullName>
    </submittedName>
</protein>
<dbReference type="PANTHER" id="PTHR36179">
    <property type="entry name" value="LUD_DOM DOMAIN-CONTAINING PROTEIN"/>
    <property type="match status" value="1"/>
</dbReference>
<gene>
    <name evidence="2" type="ORF">QBE51_05585</name>
</gene>
<evidence type="ECO:0000313" key="3">
    <source>
        <dbReference type="Proteomes" id="UP001486565"/>
    </source>
</evidence>
<evidence type="ECO:0000259" key="1">
    <source>
        <dbReference type="Pfam" id="PF02589"/>
    </source>
</evidence>
<dbReference type="Proteomes" id="UP001486565">
    <property type="component" value="Chromosome"/>
</dbReference>